<evidence type="ECO:0000256" key="3">
    <source>
        <dbReference type="ARBA" id="ARBA00022989"/>
    </source>
</evidence>
<evidence type="ECO:0000313" key="10">
    <source>
        <dbReference type="Proteomes" id="UP001644719"/>
    </source>
</evidence>
<dbReference type="InterPro" id="IPR003770">
    <property type="entry name" value="MLTG-like"/>
</dbReference>
<dbReference type="PANTHER" id="PTHR30518:SF2">
    <property type="entry name" value="ENDOLYTIC MUREIN TRANSGLYCOSYLASE"/>
    <property type="match status" value="1"/>
</dbReference>
<gene>
    <name evidence="9" type="ORF">G5B17_09965</name>
</gene>
<keyword evidence="3 8" id="KW-1133">Transmembrane helix</keyword>
<dbReference type="RefSeq" id="WP_118578542.1">
    <property type="nucleotide sequence ID" value="NZ_JAAINN010000014.1"/>
</dbReference>
<dbReference type="Proteomes" id="UP001644719">
    <property type="component" value="Unassembled WGS sequence"/>
</dbReference>
<evidence type="ECO:0000256" key="1">
    <source>
        <dbReference type="ARBA" id="ARBA00022475"/>
    </source>
</evidence>
<evidence type="ECO:0000256" key="2">
    <source>
        <dbReference type="ARBA" id="ARBA00022692"/>
    </source>
</evidence>
<feature type="compositionally biased region" description="Low complexity" evidence="7">
    <location>
        <begin position="132"/>
        <end position="174"/>
    </location>
</feature>
<dbReference type="GeneID" id="69513808"/>
<evidence type="ECO:0000256" key="7">
    <source>
        <dbReference type="SAM" id="MobiDB-lite"/>
    </source>
</evidence>
<reference evidence="9 10" key="1">
    <citation type="journal article" date="2020" name="Cell Host Microbe">
        <title>Functional and Genomic Variation between Human-Derived Isolates of Lachnospiraceae Reveals Inter- and Intra-Species Diversity.</title>
        <authorList>
            <person name="Sorbara M.T."/>
            <person name="Littmann E.R."/>
            <person name="Fontana E."/>
            <person name="Moody T.U."/>
            <person name="Kohout C.E."/>
            <person name="Gjonbalaj M."/>
            <person name="Eaton V."/>
            <person name="Seok R."/>
            <person name="Leiner I.M."/>
            <person name="Pamer E.G."/>
        </authorList>
    </citation>
    <scope>NUCLEOTIDE SEQUENCE [LARGE SCALE GENOMIC DNA]</scope>
    <source>
        <strain evidence="9 10">MSK.17.74</strain>
    </source>
</reference>
<keyword evidence="6" id="KW-0961">Cell wall biogenesis/degradation</keyword>
<sequence>MGNTRDQVGKAGLFVAGGIFRTAFYVCVAVLIFWIGKSAYQFGYNVFNQQAVSPGAGQEVTVVIPEGSSTYDVAKILKSKGLIDDSLVFFAQEKLSTYKGQMQAGTYLLSTAYTPTRIMGILAGDEEQTGVTQDSATAADTAAQTDTQTTDAGTDTADTQSADGTADTQAADGTAGEGESGQ</sequence>
<keyword evidence="10" id="KW-1185">Reference proteome</keyword>
<comment type="caution">
    <text evidence="9">The sequence shown here is derived from an EMBL/GenBank/DDBJ whole genome shotgun (WGS) entry which is preliminary data.</text>
</comment>
<evidence type="ECO:0000256" key="4">
    <source>
        <dbReference type="ARBA" id="ARBA00023136"/>
    </source>
</evidence>
<evidence type="ECO:0000256" key="6">
    <source>
        <dbReference type="ARBA" id="ARBA00023316"/>
    </source>
</evidence>
<feature type="transmembrane region" description="Helical" evidence="8">
    <location>
        <begin position="12"/>
        <end position="35"/>
    </location>
</feature>
<proteinExistence type="predicted"/>
<keyword evidence="2 8" id="KW-0812">Transmembrane</keyword>
<evidence type="ECO:0000256" key="8">
    <source>
        <dbReference type="SAM" id="Phobius"/>
    </source>
</evidence>
<organism evidence="9 10">
    <name type="scientific">Blautia faecis</name>
    <dbReference type="NCBI Taxonomy" id="871665"/>
    <lineage>
        <taxon>Bacteria</taxon>
        <taxon>Bacillati</taxon>
        <taxon>Bacillota</taxon>
        <taxon>Clostridia</taxon>
        <taxon>Lachnospirales</taxon>
        <taxon>Lachnospiraceae</taxon>
        <taxon>Blautia</taxon>
    </lineage>
</organism>
<dbReference type="Gene3D" id="3.30.1490.480">
    <property type="entry name" value="Endolytic murein transglycosylase"/>
    <property type="match status" value="1"/>
</dbReference>
<keyword evidence="4 8" id="KW-0472">Membrane</keyword>
<evidence type="ECO:0000256" key="5">
    <source>
        <dbReference type="ARBA" id="ARBA00023239"/>
    </source>
</evidence>
<name>A0ABX2H6F1_9FIRM</name>
<accession>A0ABX2H6F1</accession>
<dbReference type="EMBL" id="JAAITS010000025">
    <property type="protein sequence ID" value="NSG85757.1"/>
    <property type="molecule type" value="Genomic_DNA"/>
</dbReference>
<evidence type="ECO:0000313" key="9">
    <source>
        <dbReference type="EMBL" id="NSG85757.1"/>
    </source>
</evidence>
<feature type="region of interest" description="Disordered" evidence="7">
    <location>
        <begin position="129"/>
        <end position="182"/>
    </location>
</feature>
<protein>
    <submittedName>
        <fullName evidence="9">Endolytic transglycosylase MltG</fullName>
    </submittedName>
</protein>
<keyword evidence="5" id="KW-0456">Lyase</keyword>
<dbReference type="PANTHER" id="PTHR30518">
    <property type="entry name" value="ENDOLYTIC MUREIN TRANSGLYCOSYLASE"/>
    <property type="match status" value="1"/>
</dbReference>
<keyword evidence="1" id="KW-1003">Cell membrane</keyword>
<dbReference type="Pfam" id="PF02618">
    <property type="entry name" value="YceG"/>
    <property type="match status" value="1"/>
</dbReference>